<dbReference type="Gene3D" id="3.40.640.10">
    <property type="entry name" value="Type I PLP-dependent aspartate aminotransferase-like (Major domain)"/>
    <property type="match status" value="1"/>
</dbReference>
<dbReference type="AlphaFoldDB" id="A0A6J4Q0Y7"/>
<evidence type="ECO:0000313" key="11">
    <source>
        <dbReference type="EMBL" id="CAA9427194.1"/>
    </source>
</evidence>
<dbReference type="GO" id="GO:0009236">
    <property type="term" value="P:cobalamin biosynthetic process"/>
    <property type="evidence" value="ECO:0007669"/>
    <property type="project" value="UniProtKB-UniPathway"/>
</dbReference>
<dbReference type="EMBL" id="CADCTZ010001863">
    <property type="protein sequence ID" value="CAA9427194.1"/>
    <property type="molecule type" value="Genomic_DNA"/>
</dbReference>
<keyword evidence="5" id="KW-0169">Cobalamin biosynthesis</keyword>
<evidence type="ECO:0000256" key="6">
    <source>
        <dbReference type="ARBA" id="ARBA00022898"/>
    </source>
</evidence>
<dbReference type="InterPro" id="IPR004838">
    <property type="entry name" value="NHTrfase_class1_PyrdxlP-BS"/>
</dbReference>
<sequence length="376" mass="41272">MIRPVHGGNLAWAAALAGCPASAILDFSASISPLGPPESALDAIQAHLSSLTAYPDPDYGELRTALGEALNVDPDWILPGNGSAELLTWAAWDLSKLPATYLVTPAFGDYWRALSAFGAKVLNCPLDLQLLDTEPVRRLVTDDLSVSNRSLVSPSFRLPVPLSLDAERGLLLNNPHNPTGLLFAREAILPYVKQFGMVVVDEAFMDFLPPWEQETLIDAVEEFPNLVILRSLTKFYSLPGLRLGCAIAHPDILGRWQLLRDPWPVNALAAAAAAAVVRDTVFERQTWDWLPVARRELFEGLANLPGLQPFAGAANFLLVESSMSVSLIQKSLLERHRILIRDCLSFPELGDRFFRVAVRSRAENLRLIAGLAEVIR</sequence>
<dbReference type="InterPro" id="IPR015422">
    <property type="entry name" value="PyrdxlP-dep_Trfase_small"/>
</dbReference>
<dbReference type="Gene3D" id="3.90.1150.10">
    <property type="entry name" value="Aspartate Aminotransferase, domain 1"/>
    <property type="match status" value="1"/>
</dbReference>
<accession>A0A6J4Q0Y7</accession>
<dbReference type="Pfam" id="PF00155">
    <property type="entry name" value="Aminotran_1_2"/>
    <property type="match status" value="1"/>
</dbReference>
<comment type="function">
    <text evidence="2">Decarboxylates L-threonine-O-3-phosphate to yield (R)-1-amino-2-propanol O-2-phosphate, the precursor for the linkage between the nucleotide loop and the corrin ring in cobalamin.</text>
</comment>
<comment type="pathway">
    <text evidence="3">Cofactor biosynthesis; adenosylcobalamin biosynthesis.</text>
</comment>
<dbReference type="GO" id="GO:0030170">
    <property type="term" value="F:pyridoxal phosphate binding"/>
    <property type="evidence" value="ECO:0007669"/>
    <property type="project" value="InterPro"/>
</dbReference>
<dbReference type="GO" id="GO:0048472">
    <property type="term" value="F:threonine-phosphate decarboxylase activity"/>
    <property type="evidence" value="ECO:0007669"/>
    <property type="project" value="UniProtKB-EC"/>
</dbReference>
<dbReference type="PROSITE" id="PS51257">
    <property type="entry name" value="PROKAR_LIPOPROTEIN"/>
    <property type="match status" value="1"/>
</dbReference>
<dbReference type="EC" id="4.1.1.81" evidence="4"/>
<dbReference type="InterPro" id="IPR015421">
    <property type="entry name" value="PyrdxlP-dep_Trfase_major"/>
</dbReference>
<evidence type="ECO:0000256" key="1">
    <source>
        <dbReference type="ARBA" id="ARBA00001933"/>
    </source>
</evidence>
<comment type="cofactor">
    <cofactor evidence="1">
        <name>pyridoxal 5'-phosphate</name>
        <dbReference type="ChEBI" id="CHEBI:597326"/>
    </cofactor>
</comment>
<dbReference type="PANTHER" id="PTHR42885">
    <property type="entry name" value="HISTIDINOL-PHOSPHATE AMINOTRANSFERASE-RELATED"/>
    <property type="match status" value="1"/>
</dbReference>
<dbReference type="CDD" id="cd00609">
    <property type="entry name" value="AAT_like"/>
    <property type="match status" value="1"/>
</dbReference>
<organism evidence="11">
    <name type="scientific">uncultured Microcoleus sp</name>
    <dbReference type="NCBI Taxonomy" id="259945"/>
    <lineage>
        <taxon>Bacteria</taxon>
        <taxon>Bacillati</taxon>
        <taxon>Cyanobacteriota</taxon>
        <taxon>Cyanophyceae</taxon>
        <taxon>Oscillatoriophycideae</taxon>
        <taxon>Oscillatoriales</taxon>
        <taxon>Microcoleaceae</taxon>
        <taxon>Microcoleus</taxon>
        <taxon>environmental samples</taxon>
    </lineage>
</organism>
<feature type="domain" description="Aminotransferase class I/classII large" evidence="10">
    <location>
        <begin position="24"/>
        <end position="369"/>
    </location>
</feature>
<proteinExistence type="predicted"/>
<dbReference type="NCBIfam" id="TIGR01140">
    <property type="entry name" value="L_thr_O3P_dcar"/>
    <property type="match status" value="1"/>
</dbReference>
<comment type="catalytic activity">
    <reaction evidence="9">
        <text>O-phospho-L-threonine + H(+) = (R)-1-aminopropan-2-yl phosphate + CO2</text>
        <dbReference type="Rhea" id="RHEA:11492"/>
        <dbReference type="ChEBI" id="CHEBI:15378"/>
        <dbReference type="ChEBI" id="CHEBI:16526"/>
        <dbReference type="ChEBI" id="CHEBI:58563"/>
        <dbReference type="ChEBI" id="CHEBI:58675"/>
        <dbReference type="EC" id="4.1.1.81"/>
    </reaction>
</comment>
<dbReference type="SUPFAM" id="SSF53383">
    <property type="entry name" value="PLP-dependent transferases"/>
    <property type="match status" value="1"/>
</dbReference>
<evidence type="ECO:0000256" key="8">
    <source>
        <dbReference type="ARBA" id="ARBA00029996"/>
    </source>
</evidence>
<protein>
    <recommendedName>
        <fullName evidence="4">threonine-phosphate decarboxylase</fullName>
        <ecNumber evidence="4">4.1.1.81</ecNumber>
    </recommendedName>
    <alternativeName>
        <fullName evidence="8">L-threonine-O-3-phosphate decarboxylase</fullName>
    </alternativeName>
</protein>
<evidence type="ECO:0000256" key="9">
    <source>
        <dbReference type="ARBA" id="ARBA00048531"/>
    </source>
</evidence>
<keyword evidence="6" id="KW-0663">Pyridoxal phosphate</keyword>
<dbReference type="InterPro" id="IPR005860">
    <property type="entry name" value="CobD"/>
</dbReference>
<dbReference type="PROSITE" id="PS00105">
    <property type="entry name" value="AA_TRANSFER_CLASS_1"/>
    <property type="match status" value="1"/>
</dbReference>
<name>A0A6J4Q0Y7_9CYAN</name>
<dbReference type="UniPathway" id="UPA00148"/>
<evidence type="ECO:0000256" key="7">
    <source>
        <dbReference type="ARBA" id="ARBA00023239"/>
    </source>
</evidence>
<dbReference type="PANTHER" id="PTHR42885:SF1">
    <property type="entry name" value="THREONINE-PHOSPHATE DECARBOXYLASE"/>
    <property type="match status" value="1"/>
</dbReference>
<evidence type="ECO:0000256" key="2">
    <source>
        <dbReference type="ARBA" id="ARBA00003444"/>
    </source>
</evidence>
<evidence type="ECO:0000256" key="5">
    <source>
        <dbReference type="ARBA" id="ARBA00022573"/>
    </source>
</evidence>
<evidence type="ECO:0000256" key="3">
    <source>
        <dbReference type="ARBA" id="ARBA00004953"/>
    </source>
</evidence>
<keyword evidence="7 11" id="KW-0456">Lyase</keyword>
<evidence type="ECO:0000256" key="4">
    <source>
        <dbReference type="ARBA" id="ARBA00012285"/>
    </source>
</evidence>
<evidence type="ECO:0000259" key="10">
    <source>
        <dbReference type="Pfam" id="PF00155"/>
    </source>
</evidence>
<gene>
    <name evidence="11" type="ORF">AVDCRST_MAG84-7561</name>
</gene>
<dbReference type="InterPro" id="IPR004839">
    <property type="entry name" value="Aminotransferase_I/II_large"/>
</dbReference>
<dbReference type="InterPro" id="IPR015424">
    <property type="entry name" value="PyrdxlP-dep_Trfase"/>
</dbReference>
<reference evidence="11" key="1">
    <citation type="submission" date="2020-02" db="EMBL/GenBank/DDBJ databases">
        <authorList>
            <person name="Meier V. D."/>
        </authorList>
    </citation>
    <scope>NUCLEOTIDE SEQUENCE</scope>
    <source>
        <strain evidence="11">AVDCRST_MAG84</strain>
    </source>
</reference>